<dbReference type="Gene3D" id="3.40.50.620">
    <property type="entry name" value="HUPs"/>
    <property type="match status" value="1"/>
</dbReference>
<organism evidence="2 3">
    <name type="scientific">Pseudahrensia aquimaris</name>
    <dbReference type="NCBI Taxonomy" id="744461"/>
    <lineage>
        <taxon>Bacteria</taxon>
        <taxon>Pseudomonadati</taxon>
        <taxon>Pseudomonadota</taxon>
        <taxon>Alphaproteobacteria</taxon>
        <taxon>Hyphomicrobiales</taxon>
        <taxon>Ahrensiaceae</taxon>
        <taxon>Pseudahrensia</taxon>
    </lineage>
</organism>
<evidence type="ECO:0000259" key="1">
    <source>
        <dbReference type="Pfam" id="PF00582"/>
    </source>
</evidence>
<dbReference type="InterPro" id="IPR014729">
    <property type="entry name" value="Rossmann-like_a/b/a_fold"/>
</dbReference>
<name>A0ABW3FEN4_9HYPH</name>
<dbReference type="CDD" id="cd00293">
    <property type="entry name" value="USP-like"/>
    <property type="match status" value="1"/>
</dbReference>
<dbReference type="SUPFAM" id="SSF52402">
    <property type="entry name" value="Adenine nucleotide alpha hydrolases-like"/>
    <property type="match status" value="1"/>
</dbReference>
<sequence>MVTKRQVRQEGHNRKFLAVADNTAECARAIHYAARRSAAIGADLILVYVIAPADFQHWLGVEEVMRSEARAEAEATLAKYADLAIQDGCKSPETVIREGPPAHEIVALIEEDPDIALLILAAGDDNDGPGPLVSSVAGTGAIFPIPVTVVPATLTDQDIDDLV</sequence>
<feature type="domain" description="UspA" evidence="1">
    <location>
        <begin position="13"/>
        <end position="150"/>
    </location>
</feature>
<dbReference type="Pfam" id="PF00582">
    <property type="entry name" value="Usp"/>
    <property type="match status" value="1"/>
</dbReference>
<proteinExistence type="predicted"/>
<evidence type="ECO:0000313" key="2">
    <source>
        <dbReference type="EMBL" id="MFD0916929.1"/>
    </source>
</evidence>
<accession>A0ABW3FEN4</accession>
<protein>
    <submittedName>
        <fullName evidence="2">Universal stress protein</fullName>
    </submittedName>
</protein>
<evidence type="ECO:0000313" key="3">
    <source>
        <dbReference type="Proteomes" id="UP001597101"/>
    </source>
</evidence>
<keyword evidence="3" id="KW-1185">Reference proteome</keyword>
<comment type="caution">
    <text evidence="2">The sequence shown here is derived from an EMBL/GenBank/DDBJ whole genome shotgun (WGS) entry which is preliminary data.</text>
</comment>
<dbReference type="RefSeq" id="WP_377212772.1">
    <property type="nucleotide sequence ID" value="NZ_JBHTJV010000009.1"/>
</dbReference>
<gene>
    <name evidence="2" type="ORF">ACFQ14_10970</name>
</gene>
<dbReference type="InterPro" id="IPR006016">
    <property type="entry name" value="UspA"/>
</dbReference>
<reference evidence="3" key="1">
    <citation type="journal article" date="2019" name="Int. J. Syst. Evol. Microbiol.">
        <title>The Global Catalogue of Microorganisms (GCM) 10K type strain sequencing project: providing services to taxonomists for standard genome sequencing and annotation.</title>
        <authorList>
            <consortium name="The Broad Institute Genomics Platform"/>
            <consortium name="The Broad Institute Genome Sequencing Center for Infectious Disease"/>
            <person name="Wu L."/>
            <person name="Ma J."/>
        </authorList>
    </citation>
    <scope>NUCLEOTIDE SEQUENCE [LARGE SCALE GENOMIC DNA]</scope>
    <source>
        <strain evidence="3">CCUG 60023</strain>
    </source>
</reference>
<dbReference type="EMBL" id="JBHTJV010000009">
    <property type="protein sequence ID" value="MFD0916929.1"/>
    <property type="molecule type" value="Genomic_DNA"/>
</dbReference>
<dbReference type="Proteomes" id="UP001597101">
    <property type="component" value="Unassembled WGS sequence"/>
</dbReference>